<dbReference type="Proteomes" id="UP000824998">
    <property type="component" value="Unassembled WGS sequence"/>
</dbReference>
<organism evidence="1 2">
    <name type="scientific">Amylocarpus encephaloides</name>
    <dbReference type="NCBI Taxonomy" id="45428"/>
    <lineage>
        <taxon>Eukaryota</taxon>
        <taxon>Fungi</taxon>
        <taxon>Dikarya</taxon>
        <taxon>Ascomycota</taxon>
        <taxon>Pezizomycotina</taxon>
        <taxon>Leotiomycetes</taxon>
        <taxon>Helotiales</taxon>
        <taxon>Helotiales incertae sedis</taxon>
        <taxon>Amylocarpus</taxon>
    </lineage>
</organism>
<dbReference type="EMBL" id="MU251375">
    <property type="protein sequence ID" value="KAG9238112.1"/>
    <property type="molecule type" value="Genomic_DNA"/>
</dbReference>
<keyword evidence="2" id="KW-1185">Reference proteome</keyword>
<dbReference type="AlphaFoldDB" id="A0A9P7YRK8"/>
<comment type="caution">
    <text evidence="1">The sequence shown here is derived from an EMBL/GenBank/DDBJ whole genome shotgun (WGS) entry which is preliminary data.</text>
</comment>
<evidence type="ECO:0000313" key="2">
    <source>
        <dbReference type="Proteomes" id="UP000824998"/>
    </source>
</evidence>
<name>A0A9P7YRK8_9HELO</name>
<accession>A0A9P7YRK8</accession>
<gene>
    <name evidence="1" type="ORF">BJ875DRAFT_368515</name>
</gene>
<dbReference type="OrthoDB" id="3539206at2759"/>
<sequence>MQTLDLGRTLNDGGLEGVMLGIVYSSLPGEKKQELRVKREDAITERVRNIKMEESWRWRRECVLSAVLEVESSNQVEGVLDIAADEEQRGGKVSFLVYRVD</sequence>
<proteinExistence type="predicted"/>
<reference evidence="1" key="1">
    <citation type="journal article" date="2021" name="IMA Fungus">
        <title>Genomic characterization of three marine fungi, including Emericellopsis atlantica sp. nov. with signatures of a generalist lifestyle and marine biomass degradation.</title>
        <authorList>
            <person name="Hagestad O.C."/>
            <person name="Hou L."/>
            <person name="Andersen J.H."/>
            <person name="Hansen E.H."/>
            <person name="Altermark B."/>
            <person name="Li C."/>
            <person name="Kuhnert E."/>
            <person name="Cox R.J."/>
            <person name="Crous P.W."/>
            <person name="Spatafora J.W."/>
            <person name="Lail K."/>
            <person name="Amirebrahimi M."/>
            <person name="Lipzen A."/>
            <person name="Pangilinan J."/>
            <person name="Andreopoulos W."/>
            <person name="Hayes R.D."/>
            <person name="Ng V."/>
            <person name="Grigoriev I.V."/>
            <person name="Jackson S.A."/>
            <person name="Sutton T.D.S."/>
            <person name="Dobson A.D.W."/>
            <person name="Rama T."/>
        </authorList>
    </citation>
    <scope>NUCLEOTIDE SEQUENCE</scope>
    <source>
        <strain evidence="1">TRa018bII</strain>
    </source>
</reference>
<protein>
    <submittedName>
        <fullName evidence="1">Uncharacterized protein</fullName>
    </submittedName>
</protein>
<evidence type="ECO:0000313" key="1">
    <source>
        <dbReference type="EMBL" id="KAG9238112.1"/>
    </source>
</evidence>